<name>A0A8T0WI79_PANVG</name>
<protein>
    <submittedName>
        <fullName evidence="2">Uncharacterized protein</fullName>
    </submittedName>
</protein>
<accession>A0A8T0WI79</accession>
<evidence type="ECO:0000256" key="1">
    <source>
        <dbReference type="SAM" id="MobiDB-lite"/>
    </source>
</evidence>
<sequence length="123" mass="13237">MLRAASRRSYTPSRCASAGTRGPMLPSSGGPHASQVDSAVAPRTLPPRLLLPQPTSPPPAAPLPRSCRGRACIRCVLGLRDAMLVLARAAWNVALPSRKRSSALKLLDEMQRRGRHFGSMAWT</sequence>
<proteinExistence type="predicted"/>
<dbReference type="EMBL" id="CM029038">
    <property type="protein sequence ID" value="KAG2648572.1"/>
    <property type="molecule type" value="Genomic_DNA"/>
</dbReference>
<evidence type="ECO:0000313" key="3">
    <source>
        <dbReference type="Proteomes" id="UP000823388"/>
    </source>
</evidence>
<feature type="region of interest" description="Disordered" evidence="1">
    <location>
        <begin position="1"/>
        <end position="66"/>
    </location>
</feature>
<evidence type="ECO:0000313" key="2">
    <source>
        <dbReference type="EMBL" id="KAG2648572.1"/>
    </source>
</evidence>
<keyword evidence="3" id="KW-1185">Reference proteome</keyword>
<comment type="caution">
    <text evidence="2">The sequence shown here is derived from an EMBL/GenBank/DDBJ whole genome shotgun (WGS) entry which is preliminary data.</text>
</comment>
<organism evidence="2 3">
    <name type="scientific">Panicum virgatum</name>
    <name type="common">Blackwell switchgrass</name>
    <dbReference type="NCBI Taxonomy" id="38727"/>
    <lineage>
        <taxon>Eukaryota</taxon>
        <taxon>Viridiplantae</taxon>
        <taxon>Streptophyta</taxon>
        <taxon>Embryophyta</taxon>
        <taxon>Tracheophyta</taxon>
        <taxon>Spermatophyta</taxon>
        <taxon>Magnoliopsida</taxon>
        <taxon>Liliopsida</taxon>
        <taxon>Poales</taxon>
        <taxon>Poaceae</taxon>
        <taxon>PACMAD clade</taxon>
        <taxon>Panicoideae</taxon>
        <taxon>Panicodae</taxon>
        <taxon>Paniceae</taxon>
        <taxon>Panicinae</taxon>
        <taxon>Panicum</taxon>
        <taxon>Panicum sect. Hiantes</taxon>
    </lineage>
</organism>
<reference evidence="2" key="1">
    <citation type="submission" date="2020-05" db="EMBL/GenBank/DDBJ databases">
        <title>WGS assembly of Panicum virgatum.</title>
        <authorList>
            <person name="Lovell J.T."/>
            <person name="Jenkins J."/>
            <person name="Shu S."/>
            <person name="Juenger T.E."/>
            <person name="Schmutz J."/>
        </authorList>
    </citation>
    <scope>NUCLEOTIDE SEQUENCE</scope>
    <source>
        <strain evidence="2">AP13</strain>
    </source>
</reference>
<gene>
    <name evidence="2" type="ORF">PVAP13_1NG020944</name>
</gene>
<dbReference type="AlphaFoldDB" id="A0A8T0WI79"/>
<dbReference type="Proteomes" id="UP000823388">
    <property type="component" value="Chromosome 1N"/>
</dbReference>
<feature type="compositionally biased region" description="Low complexity" evidence="1">
    <location>
        <begin position="41"/>
        <end position="53"/>
    </location>
</feature>